<evidence type="ECO:0000256" key="6">
    <source>
        <dbReference type="ARBA" id="ARBA00023054"/>
    </source>
</evidence>
<dbReference type="Gene3D" id="3.30.457.50">
    <property type="entry name" value="Chromosome segregation protein Spc25"/>
    <property type="match status" value="1"/>
</dbReference>
<dbReference type="CDD" id="cd23784">
    <property type="entry name" value="RWD_Spc25"/>
    <property type="match status" value="1"/>
</dbReference>
<comment type="subcellular location">
    <subcellularLocation>
        <location evidence="9">Nucleus</location>
    </subcellularLocation>
    <subcellularLocation>
        <location evidence="9">Chromosome</location>
        <location evidence="9">Centromere</location>
        <location evidence="9">Kinetochore</location>
    </subcellularLocation>
</comment>
<keyword evidence="4 9" id="KW-0498">Mitosis</keyword>
<keyword evidence="3 9" id="KW-0132">Cell division</keyword>
<keyword evidence="5 9" id="KW-0995">Kinetochore</keyword>
<dbReference type="OrthoDB" id="4056921at2759"/>
<comment type="subunit">
    <text evidence="9">Component of the NDC80 complex.</text>
</comment>
<dbReference type="AlphaFoldDB" id="A0A4S8L5P9"/>
<evidence type="ECO:0000256" key="10">
    <source>
        <dbReference type="SAM" id="Coils"/>
    </source>
</evidence>
<feature type="domain" description="Chromosome segregation protein Spc25 C-terminal" evidence="11">
    <location>
        <begin position="173"/>
        <end position="240"/>
    </location>
</feature>
<keyword evidence="9" id="KW-0539">Nucleus</keyword>
<keyword evidence="13" id="KW-1185">Reference proteome</keyword>
<evidence type="ECO:0000256" key="1">
    <source>
        <dbReference type="ARBA" id="ARBA00006379"/>
    </source>
</evidence>
<dbReference type="GO" id="GO:0031262">
    <property type="term" value="C:Ndc80 complex"/>
    <property type="evidence" value="ECO:0007669"/>
    <property type="project" value="InterPro"/>
</dbReference>
<protein>
    <recommendedName>
        <fullName evidence="9">Kinetochore protein SPC25</fullName>
    </recommendedName>
</protein>
<dbReference type="PANTHER" id="PTHR14281">
    <property type="entry name" value="KINETOCHORE PROTEIN SPC25-RELATED"/>
    <property type="match status" value="1"/>
</dbReference>
<evidence type="ECO:0000256" key="8">
    <source>
        <dbReference type="ARBA" id="ARBA00023328"/>
    </source>
</evidence>
<evidence type="ECO:0000259" key="11">
    <source>
        <dbReference type="Pfam" id="PF08234"/>
    </source>
</evidence>
<dbReference type="GO" id="GO:0005634">
    <property type="term" value="C:nucleus"/>
    <property type="evidence" value="ECO:0007669"/>
    <property type="project" value="UniProtKB-SubCell"/>
</dbReference>
<dbReference type="EMBL" id="ML179633">
    <property type="protein sequence ID" value="THU83926.1"/>
    <property type="molecule type" value="Genomic_DNA"/>
</dbReference>
<dbReference type="GO" id="GO:0051301">
    <property type="term" value="P:cell division"/>
    <property type="evidence" value="ECO:0007669"/>
    <property type="project" value="UniProtKB-UniRule"/>
</dbReference>
<dbReference type="Proteomes" id="UP000297245">
    <property type="component" value="Unassembled WGS sequence"/>
</dbReference>
<evidence type="ECO:0000256" key="7">
    <source>
        <dbReference type="ARBA" id="ARBA00023306"/>
    </source>
</evidence>
<gene>
    <name evidence="12" type="ORF">K435DRAFT_870801</name>
</gene>
<feature type="coiled-coil region" evidence="10">
    <location>
        <begin position="91"/>
        <end position="146"/>
    </location>
</feature>
<evidence type="ECO:0000313" key="12">
    <source>
        <dbReference type="EMBL" id="THU83926.1"/>
    </source>
</evidence>
<accession>A0A4S8L5P9</accession>
<evidence type="ECO:0000256" key="3">
    <source>
        <dbReference type="ARBA" id="ARBA00022618"/>
    </source>
</evidence>
<organism evidence="12 13">
    <name type="scientific">Dendrothele bispora (strain CBS 962.96)</name>
    <dbReference type="NCBI Taxonomy" id="1314807"/>
    <lineage>
        <taxon>Eukaryota</taxon>
        <taxon>Fungi</taxon>
        <taxon>Dikarya</taxon>
        <taxon>Basidiomycota</taxon>
        <taxon>Agaricomycotina</taxon>
        <taxon>Agaricomycetes</taxon>
        <taxon>Agaricomycetidae</taxon>
        <taxon>Agaricales</taxon>
        <taxon>Agaricales incertae sedis</taxon>
        <taxon>Dendrothele</taxon>
    </lineage>
</organism>
<evidence type="ECO:0000256" key="9">
    <source>
        <dbReference type="RuleBase" id="RU367150"/>
    </source>
</evidence>
<evidence type="ECO:0000256" key="4">
    <source>
        <dbReference type="ARBA" id="ARBA00022776"/>
    </source>
</evidence>
<keyword evidence="6 10" id="KW-0175">Coiled coil</keyword>
<dbReference type="InterPro" id="IPR045143">
    <property type="entry name" value="Spc25"/>
</dbReference>
<comment type="similarity">
    <text evidence="1 9">Belongs to the SPC25 family.</text>
</comment>
<name>A0A4S8L5P9_DENBC</name>
<keyword evidence="2 9" id="KW-0158">Chromosome</keyword>
<comment type="function">
    <text evidence="9">Acts as a component of the essential kinetochore-associated NDC80 complex, which is required for chromosome segregation and spindle checkpoint activity.</text>
</comment>
<evidence type="ECO:0000313" key="13">
    <source>
        <dbReference type="Proteomes" id="UP000297245"/>
    </source>
</evidence>
<dbReference type="PANTHER" id="PTHR14281:SF0">
    <property type="entry name" value="KINETOCHORE PROTEIN SPC25"/>
    <property type="match status" value="1"/>
</dbReference>
<keyword evidence="8 9" id="KW-0137">Centromere</keyword>
<sequence length="246" mass="28150">MTHILRIPQIDLKSVLEDPNPHIDLKIQAFEESTASFLKAVSNYKNRSVQQITERRAKGAAEKKKIAEKCQAIEAETNQCKVKEIELMTVMEKEQNERKEAELSVSSLKRQLSALHEKCAAIEAEIEQYRAIADSLQRERNKERTTLKRHASHLTPEVDVLETALGCVIEGLENNQLLVRFTRIDEFDLDREFSFILDVSSRSYKVLKTSPPLPTLPSLLDVLNLTGDINRFIVDIRQAFYKMVNA</sequence>
<dbReference type="Pfam" id="PF08234">
    <property type="entry name" value="Spindle_Spc25"/>
    <property type="match status" value="1"/>
</dbReference>
<evidence type="ECO:0000256" key="5">
    <source>
        <dbReference type="ARBA" id="ARBA00022838"/>
    </source>
</evidence>
<proteinExistence type="inferred from homology"/>
<dbReference type="GO" id="GO:0007059">
    <property type="term" value="P:chromosome segregation"/>
    <property type="evidence" value="ECO:0007669"/>
    <property type="project" value="InterPro"/>
</dbReference>
<reference evidence="12 13" key="1">
    <citation type="journal article" date="2019" name="Nat. Ecol. Evol.">
        <title>Megaphylogeny resolves global patterns of mushroom evolution.</title>
        <authorList>
            <person name="Varga T."/>
            <person name="Krizsan K."/>
            <person name="Foldi C."/>
            <person name="Dima B."/>
            <person name="Sanchez-Garcia M."/>
            <person name="Sanchez-Ramirez S."/>
            <person name="Szollosi G.J."/>
            <person name="Szarkandi J.G."/>
            <person name="Papp V."/>
            <person name="Albert L."/>
            <person name="Andreopoulos W."/>
            <person name="Angelini C."/>
            <person name="Antonin V."/>
            <person name="Barry K.W."/>
            <person name="Bougher N.L."/>
            <person name="Buchanan P."/>
            <person name="Buyck B."/>
            <person name="Bense V."/>
            <person name="Catcheside P."/>
            <person name="Chovatia M."/>
            <person name="Cooper J."/>
            <person name="Damon W."/>
            <person name="Desjardin D."/>
            <person name="Finy P."/>
            <person name="Geml J."/>
            <person name="Haridas S."/>
            <person name="Hughes K."/>
            <person name="Justo A."/>
            <person name="Karasinski D."/>
            <person name="Kautmanova I."/>
            <person name="Kiss B."/>
            <person name="Kocsube S."/>
            <person name="Kotiranta H."/>
            <person name="LaButti K.M."/>
            <person name="Lechner B.E."/>
            <person name="Liimatainen K."/>
            <person name="Lipzen A."/>
            <person name="Lukacs Z."/>
            <person name="Mihaltcheva S."/>
            <person name="Morgado L.N."/>
            <person name="Niskanen T."/>
            <person name="Noordeloos M.E."/>
            <person name="Ohm R.A."/>
            <person name="Ortiz-Santana B."/>
            <person name="Ovrebo C."/>
            <person name="Racz N."/>
            <person name="Riley R."/>
            <person name="Savchenko A."/>
            <person name="Shiryaev A."/>
            <person name="Soop K."/>
            <person name="Spirin V."/>
            <person name="Szebenyi C."/>
            <person name="Tomsovsky M."/>
            <person name="Tulloss R.E."/>
            <person name="Uehling J."/>
            <person name="Grigoriev I.V."/>
            <person name="Vagvolgyi C."/>
            <person name="Papp T."/>
            <person name="Martin F.M."/>
            <person name="Miettinen O."/>
            <person name="Hibbett D.S."/>
            <person name="Nagy L.G."/>
        </authorList>
    </citation>
    <scope>NUCLEOTIDE SEQUENCE [LARGE SCALE GENOMIC DNA]</scope>
    <source>
        <strain evidence="12 13">CBS 962.96</strain>
    </source>
</reference>
<dbReference type="InterPro" id="IPR013255">
    <property type="entry name" value="Spc25_C"/>
</dbReference>
<evidence type="ECO:0000256" key="2">
    <source>
        <dbReference type="ARBA" id="ARBA00022454"/>
    </source>
</evidence>
<keyword evidence="7 9" id="KW-0131">Cell cycle</keyword>